<keyword evidence="4" id="KW-1185">Reference proteome</keyword>
<dbReference type="EMBL" id="WXYO01000008">
    <property type="protein sequence ID" value="NAS14095.1"/>
    <property type="molecule type" value="Genomic_DNA"/>
</dbReference>
<dbReference type="Proteomes" id="UP000475249">
    <property type="component" value="Unassembled WGS sequence"/>
</dbReference>
<dbReference type="InterPro" id="IPR045266">
    <property type="entry name" value="DOH_DOMON"/>
</dbReference>
<feature type="domain" description="DOMON" evidence="2">
    <location>
        <begin position="25"/>
        <end position="143"/>
    </location>
</feature>
<proteinExistence type="predicted"/>
<dbReference type="Pfam" id="PF03351">
    <property type="entry name" value="DOMON"/>
    <property type="match status" value="1"/>
</dbReference>
<dbReference type="RefSeq" id="WP_161437123.1">
    <property type="nucleotide sequence ID" value="NZ_WXYO01000008.1"/>
</dbReference>
<evidence type="ECO:0000313" key="3">
    <source>
        <dbReference type="EMBL" id="NAS14095.1"/>
    </source>
</evidence>
<evidence type="ECO:0000256" key="1">
    <source>
        <dbReference type="SAM" id="SignalP"/>
    </source>
</evidence>
<feature type="signal peptide" evidence="1">
    <location>
        <begin position="1"/>
        <end position="17"/>
    </location>
</feature>
<gene>
    <name evidence="3" type="ORF">GTQ38_18945</name>
</gene>
<keyword evidence="1" id="KW-0732">Signal</keyword>
<protein>
    <recommendedName>
        <fullName evidence="2">DOMON domain-containing protein</fullName>
    </recommendedName>
</protein>
<reference evidence="3 4" key="1">
    <citation type="submission" date="2020-01" db="EMBL/GenBank/DDBJ databases">
        <title>Bacteria diversity of Porities sp.</title>
        <authorList>
            <person name="Wang G."/>
        </authorList>
    </citation>
    <scope>NUCLEOTIDE SEQUENCE [LARGE SCALE GENOMIC DNA]</scope>
    <source>
        <strain evidence="3 4">R33</strain>
    </source>
</reference>
<sequence>MKKILSTLLLLPLFALAQQGHEEVGGMTISWKYTDSQIHFQLNAPNDGWVALGFNSRNDIKDTHLLMFATKDGNADYQELYVKAAGNPVPVKQLFNKNTQLSYKISENGKNTAVDFSIDLRSYPEYSTSIKQGSEVWLICAYSEDDDFAHHSMMRKHIKVTL</sequence>
<comment type="caution">
    <text evidence="3">The sequence shown here is derived from an EMBL/GenBank/DDBJ whole genome shotgun (WGS) entry which is preliminary data.</text>
</comment>
<dbReference type="CDD" id="cd09631">
    <property type="entry name" value="DOMON_DOH"/>
    <property type="match status" value="1"/>
</dbReference>
<evidence type="ECO:0000259" key="2">
    <source>
        <dbReference type="PROSITE" id="PS50836"/>
    </source>
</evidence>
<name>A0A6L9EHD6_9FLAO</name>
<feature type="chain" id="PRO_5026765858" description="DOMON domain-containing protein" evidence="1">
    <location>
        <begin position="18"/>
        <end position="162"/>
    </location>
</feature>
<dbReference type="PROSITE" id="PS50836">
    <property type="entry name" value="DOMON"/>
    <property type="match status" value="1"/>
</dbReference>
<accession>A0A6L9EHD6</accession>
<organism evidence="3 4">
    <name type="scientific">Poritiphilus flavus</name>
    <dbReference type="NCBI Taxonomy" id="2697053"/>
    <lineage>
        <taxon>Bacteria</taxon>
        <taxon>Pseudomonadati</taxon>
        <taxon>Bacteroidota</taxon>
        <taxon>Flavobacteriia</taxon>
        <taxon>Flavobacteriales</taxon>
        <taxon>Flavobacteriaceae</taxon>
        <taxon>Poritiphilus</taxon>
    </lineage>
</organism>
<evidence type="ECO:0000313" key="4">
    <source>
        <dbReference type="Proteomes" id="UP000475249"/>
    </source>
</evidence>
<dbReference type="AlphaFoldDB" id="A0A6L9EHD6"/>
<dbReference type="InterPro" id="IPR005018">
    <property type="entry name" value="DOMON_domain"/>
</dbReference>